<organism evidence="1">
    <name type="scientific">marine sediment metagenome</name>
    <dbReference type="NCBI Taxonomy" id="412755"/>
    <lineage>
        <taxon>unclassified sequences</taxon>
        <taxon>metagenomes</taxon>
        <taxon>ecological metagenomes</taxon>
    </lineage>
</organism>
<sequence length="177" mass="19954">MATKDNEPFGLGELPVDATSELHLSRRSSHLPSVLIELNALVRLGIIRDYAIGGGYAVMYHGIPYSTFDLDVLAVLGSDEDFQRLYSHYRQKGNKIEDVYIYIADMAVQFLPNYISPLFNNAIKEAQRIRVNGVPSKVVTVEYLMALLLTAFRPKDKIHIIELAKSADMPMLNEILR</sequence>
<accession>X0UAR0</accession>
<gene>
    <name evidence="1" type="ORF">S01H1_36205</name>
</gene>
<proteinExistence type="predicted"/>
<comment type="caution">
    <text evidence="1">The sequence shown here is derived from an EMBL/GenBank/DDBJ whole genome shotgun (WGS) entry which is preliminary data.</text>
</comment>
<dbReference type="AlphaFoldDB" id="X0UAR0"/>
<feature type="non-terminal residue" evidence="1">
    <location>
        <position position="177"/>
    </location>
</feature>
<protein>
    <submittedName>
        <fullName evidence="1">Uncharacterized protein</fullName>
    </submittedName>
</protein>
<reference evidence="1" key="1">
    <citation type="journal article" date="2014" name="Front. Microbiol.">
        <title>High frequency of phylogenetically diverse reductive dehalogenase-homologous genes in deep subseafloor sedimentary metagenomes.</title>
        <authorList>
            <person name="Kawai M."/>
            <person name="Futagami T."/>
            <person name="Toyoda A."/>
            <person name="Takaki Y."/>
            <person name="Nishi S."/>
            <person name="Hori S."/>
            <person name="Arai W."/>
            <person name="Tsubouchi T."/>
            <person name="Morono Y."/>
            <person name="Uchiyama I."/>
            <person name="Ito T."/>
            <person name="Fujiyama A."/>
            <person name="Inagaki F."/>
            <person name="Takami H."/>
        </authorList>
    </citation>
    <scope>NUCLEOTIDE SEQUENCE</scope>
    <source>
        <strain evidence="1">Expedition CK06-06</strain>
    </source>
</reference>
<dbReference type="EMBL" id="BARS01022667">
    <property type="protein sequence ID" value="GAG02635.1"/>
    <property type="molecule type" value="Genomic_DNA"/>
</dbReference>
<dbReference type="SUPFAM" id="SSF81301">
    <property type="entry name" value="Nucleotidyltransferase"/>
    <property type="match status" value="1"/>
</dbReference>
<dbReference type="InterPro" id="IPR043519">
    <property type="entry name" value="NT_sf"/>
</dbReference>
<evidence type="ECO:0000313" key="1">
    <source>
        <dbReference type="EMBL" id="GAG02635.1"/>
    </source>
</evidence>
<dbReference type="Gene3D" id="3.30.460.40">
    <property type="match status" value="1"/>
</dbReference>
<name>X0UAR0_9ZZZZ</name>